<dbReference type="PANTHER" id="PTHR38115:SF1">
    <property type="entry name" value="LIPOCALIN-LIKE DOMAIN-CONTAINING PROTEIN"/>
    <property type="match status" value="1"/>
</dbReference>
<dbReference type="EMBL" id="LKCW01000081">
    <property type="protein sequence ID" value="KPM40563.1"/>
    <property type="molecule type" value="Genomic_DNA"/>
</dbReference>
<dbReference type="Proteomes" id="UP000050424">
    <property type="component" value="Unassembled WGS sequence"/>
</dbReference>
<dbReference type="OrthoDB" id="425354at2759"/>
<evidence type="ECO:0008006" key="3">
    <source>
        <dbReference type="Google" id="ProtNLM"/>
    </source>
</evidence>
<protein>
    <recommendedName>
        <fullName evidence="3">Lipocalin-like domain-containing protein</fullName>
    </recommendedName>
</protein>
<dbReference type="InterPro" id="IPR053037">
    <property type="entry name" value="Pericyclase_pydY-like"/>
</dbReference>
<evidence type="ECO:0000313" key="1">
    <source>
        <dbReference type="EMBL" id="KPM40563.1"/>
    </source>
</evidence>
<comment type="caution">
    <text evidence="1">The sequence shown here is derived from an EMBL/GenBank/DDBJ whole genome shotgun (WGS) entry which is preliminary data.</text>
</comment>
<accession>A0A0P7B3C8</accession>
<name>A0A0P7B3C8_9HYPO</name>
<dbReference type="AlphaFoldDB" id="A0A0P7B3C8"/>
<organism evidence="1 2">
    <name type="scientific">Neonectria ditissima</name>
    <dbReference type="NCBI Taxonomy" id="78410"/>
    <lineage>
        <taxon>Eukaryota</taxon>
        <taxon>Fungi</taxon>
        <taxon>Dikarya</taxon>
        <taxon>Ascomycota</taxon>
        <taxon>Pezizomycotina</taxon>
        <taxon>Sordariomycetes</taxon>
        <taxon>Hypocreomycetidae</taxon>
        <taxon>Hypocreales</taxon>
        <taxon>Nectriaceae</taxon>
        <taxon>Neonectria</taxon>
    </lineage>
</organism>
<proteinExistence type="predicted"/>
<evidence type="ECO:0000313" key="2">
    <source>
        <dbReference type="Proteomes" id="UP000050424"/>
    </source>
</evidence>
<keyword evidence="2" id="KW-1185">Reference proteome</keyword>
<gene>
    <name evidence="1" type="ORF">AK830_g5996</name>
</gene>
<reference evidence="1 2" key="1">
    <citation type="submission" date="2015-09" db="EMBL/GenBank/DDBJ databases">
        <title>Draft genome of a European isolate of the apple canker pathogen Neonectria ditissima.</title>
        <authorList>
            <person name="Gomez-Cortecero A."/>
            <person name="Harrison R.J."/>
            <person name="Armitage A.D."/>
        </authorList>
    </citation>
    <scope>NUCLEOTIDE SEQUENCE [LARGE SCALE GENOMIC DNA]</scope>
    <source>
        <strain evidence="1 2">R09/05</strain>
    </source>
</reference>
<sequence>MAAPPEKTTQDLNGKWFMNKQLSDSPEPVLALQGIGYLTRKGISLASITIEMKQYTALPLPPSTSTELVAHVNTSQSASGLNGTHEARCLDNTFRAHSDWIFGNVKGLTRWVSLDEIEDDFLKQGWLVEGDGKTLIFNYVESDNNGWNATQVWGFQVIEGERRYCRRVLAKKGGKTATVLFVYDFIS</sequence>
<dbReference type="PANTHER" id="PTHR38115">
    <property type="entry name" value="LIPOCALIN-LIKE DOMAIN-CONTAINING PROTEIN"/>
    <property type="match status" value="1"/>
</dbReference>